<keyword evidence="5" id="KW-0762">Sugar transport</keyword>
<dbReference type="GO" id="GO:0022857">
    <property type="term" value="F:transmembrane transporter activity"/>
    <property type="evidence" value="ECO:0007669"/>
    <property type="project" value="InterPro"/>
</dbReference>
<gene>
    <name evidence="11" type="ORF">BN10_680057</name>
</gene>
<feature type="transmembrane region" description="Helical" evidence="9">
    <location>
        <begin position="306"/>
        <end position="328"/>
    </location>
</feature>
<feature type="transmembrane region" description="Helical" evidence="9">
    <location>
        <begin position="83"/>
        <end position="102"/>
    </location>
</feature>
<reference evidence="11 12" key="1">
    <citation type="journal article" date="2013" name="ISME J.">
        <title>A metabolic model for members of the genus Tetrasphaera involved in enhanced biological phosphorus removal.</title>
        <authorList>
            <person name="Kristiansen R."/>
            <person name="Nguyen H.T.T."/>
            <person name="Saunders A.M."/>
            <person name="Nielsen J.L."/>
            <person name="Wimmer R."/>
            <person name="Le V.Q."/>
            <person name="McIlroy S.J."/>
            <person name="Petrovski S."/>
            <person name="Seviour R.J."/>
            <person name="Calteau A."/>
            <person name="Nielsen K.L."/>
            <person name="Nielsen P.H."/>
        </authorList>
    </citation>
    <scope>NUCLEOTIDE SEQUENCE [LARGE SCALE GENOMIC DNA]</scope>
    <source>
        <strain evidence="11 12">Lp2</strain>
    </source>
</reference>
<dbReference type="InterPro" id="IPR036259">
    <property type="entry name" value="MFS_trans_sf"/>
</dbReference>
<feature type="domain" description="Major facilitator superfamily (MFS) profile" evidence="10">
    <location>
        <begin position="15"/>
        <end position="390"/>
    </location>
</feature>
<dbReference type="OrthoDB" id="4859314at2"/>
<sequence>MPRGRLPETLRLSRSRLLMSGSALLWGLQFAFLTPSIGIILVALYSATPGEVGWALMLYNISGFISTLVVPSRADRQGDYLRPLLWCGGLTIALATALALVMSLPMAFLALVALGGPAGVGIGLLFAHQKHVGTSVSGIMKTRAIFSFAWVAGPPIATFMIGLLGKRSVLWAVVAIAALGLAFTILMMRERARTGGPIVTEDSRESVLTVLREPRVVVMTLAFLVLVGTTSASVATVALFATNRLDLDVIWGGVALGTCAALEIPILLGLGRLTTRFGPARLLLVGSIAGVIYYASMVVIDGPVLLVALQVLNAIFIATVQGLGLTIFQEVVPRPGLASGLFMNTQRLGAILSGPIIALGALPGLGYAWVFAACVPLVLLGLGLLAVARRLGR</sequence>
<evidence type="ECO:0000256" key="1">
    <source>
        <dbReference type="ARBA" id="ARBA00004651"/>
    </source>
</evidence>
<proteinExistence type="inferred from homology"/>
<dbReference type="RefSeq" id="WP_010850674.1">
    <property type="nucleotide sequence ID" value="NZ_HF570956.1"/>
</dbReference>
<dbReference type="Gene3D" id="1.20.1250.20">
    <property type="entry name" value="MFS general substrate transporter like domains"/>
    <property type="match status" value="2"/>
</dbReference>
<keyword evidence="7 9" id="KW-1133">Transmembrane helix</keyword>
<dbReference type="HOGENOM" id="CLU_055598_3_0_11"/>
<evidence type="ECO:0000256" key="8">
    <source>
        <dbReference type="ARBA" id="ARBA00023136"/>
    </source>
</evidence>
<evidence type="ECO:0000256" key="7">
    <source>
        <dbReference type="ARBA" id="ARBA00022989"/>
    </source>
</evidence>
<dbReference type="AlphaFoldDB" id="N0E4L2"/>
<dbReference type="InterPro" id="IPR020846">
    <property type="entry name" value="MFS_dom"/>
</dbReference>
<dbReference type="InterPro" id="IPR011701">
    <property type="entry name" value="MFS"/>
</dbReference>
<keyword evidence="8 9" id="KW-0472">Membrane</keyword>
<name>N0E4L2_9MICO</name>
<evidence type="ECO:0000313" key="11">
    <source>
        <dbReference type="EMBL" id="CCH70831.1"/>
    </source>
</evidence>
<feature type="transmembrane region" description="Helical" evidence="9">
    <location>
        <begin position="249"/>
        <end position="270"/>
    </location>
</feature>
<evidence type="ECO:0000256" key="3">
    <source>
        <dbReference type="ARBA" id="ARBA00022448"/>
    </source>
</evidence>
<keyword evidence="12" id="KW-1185">Reference proteome</keyword>
<dbReference type="GO" id="GO:0005886">
    <property type="term" value="C:plasma membrane"/>
    <property type="evidence" value="ECO:0007669"/>
    <property type="project" value="UniProtKB-SubCell"/>
</dbReference>
<dbReference type="SUPFAM" id="SSF103473">
    <property type="entry name" value="MFS general substrate transporter"/>
    <property type="match status" value="1"/>
</dbReference>
<keyword evidence="3" id="KW-0813">Transport</keyword>
<evidence type="ECO:0000259" key="10">
    <source>
        <dbReference type="PROSITE" id="PS50850"/>
    </source>
</evidence>
<dbReference type="EMBL" id="CAIZ01000139">
    <property type="protein sequence ID" value="CCH70831.1"/>
    <property type="molecule type" value="Genomic_DNA"/>
</dbReference>
<dbReference type="PROSITE" id="PS50850">
    <property type="entry name" value="MFS"/>
    <property type="match status" value="1"/>
</dbReference>
<dbReference type="STRING" id="1193181.BN10_680057"/>
<evidence type="ECO:0000256" key="6">
    <source>
        <dbReference type="ARBA" id="ARBA00022692"/>
    </source>
</evidence>
<feature type="transmembrane region" description="Helical" evidence="9">
    <location>
        <begin position="108"/>
        <end position="128"/>
    </location>
</feature>
<feature type="transmembrane region" description="Helical" evidence="9">
    <location>
        <begin position="52"/>
        <end position="71"/>
    </location>
</feature>
<comment type="caution">
    <text evidence="11">The sequence shown here is derived from an EMBL/GenBank/DDBJ whole genome shotgun (WGS) entry which is preliminary data.</text>
</comment>
<evidence type="ECO:0000313" key="12">
    <source>
        <dbReference type="Proteomes" id="UP000013167"/>
    </source>
</evidence>
<feature type="transmembrane region" description="Helical" evidence="9">
    <location>
        <begin position="216"/>
        <end position="243"/>
    </location>
</feature>
<protein>
    <submittedName>
        <fullName evidence="11">Major Facilitator Superfamily transporter</fullName>
    </submittedName>
</protein>
<organism evidence="11 12">
    <name type="scientific">Phycicoccus elongatus Lp2</name>
    <dbReference type="NCBI Taxonomy" id="1193181"/>
    <lineage>
        <taxon>Bacteria</taxon>
        <taxon>Bacillati</taxon>
        <taxon>Actinomycetota</taxon>
        <taxon>Actinomycetes</taxon>
        <taxon>Micrococcales</taxon>
        <taxon>Intrasporangiaceae</taxon>
        <taxon>Phycicoccus</taxon>
    </lineage>
</organism>
<feature type="transmembrane region" description="Helical" evidence="9">
    <location>
        <begin position="340"/>
        <end position="361"/>
    </location>
</feature>
<dbReference type="PANTHER" id="PTHR23535">
    <property type="entry name" value="SUGAR EFFLUX TRANSPORTER A-RELATED"/>
    <property type="match status" value="1"/>
</dbReference>
<feature type="transmembrane region" description="Helical" evidence="9">
    <location>
        <begin position="282"/>
        <end position="300"/>
    </location>
</feature>
<feature type="transmembrane region" description="Helical" evidence="9">
    <location>
        <begin position="169"/>
        <end position="188"/>
    </location>
</feature>
<keyword evidence="6 9" id="KW-0812">Transmembrane</keyword>
<feature type="transmembrane region" description="Helical" evidence="9">
    <location>
        <begin position="21"/>
        <end position="46"/>
    </location>
</feature>
<evidence type="ECO:0000256" key="4">
    <source>
        <dbReference type="ARBA" id="ARBA00022475"/>
    </source>
</evidence>
<comment type="subcellular location">
    <subcellularLocation>
        <location evidence="1">Cell membrane</location>
        <topology evidence="1">Multi-pass membrane protein</topology>
    </subcellularLocation>
</comment>
<evidence type="ECO:0000256" key="5">
    <source>
        <dbReference type="ARBA" id="ARBA00022597"/>
    </source>
</evidence>
<dbReference type="Proteomes" id="UP000013167">
    <property type="component" value="Unassembled WGS sequence"/>
</dbReference>
<dbReference type="Pfam" id="PF07690">
    <property type="entry name" value="MFS_1"/>
    <property type="match status" value="1"/>
</dbReference>
<evidence type="ECO:0000256" key="9">
    <source>
        <dbReference type="SAM" id="Phobius"/>
    </source>
</evidence>
<keyword evidence="4" id="KW-1003">Cell membrane</keyword>
<feature type="transmembrane region" description="Helical" evidence="9">
    <location>
        <begin position="367"/>
        <end position="388"/>
    </location>
</feature>
<comment type="similarity">
    <text evidence="2">Belongs to the major facilitator superfamily. Set transporter family.</text>
</comment>
<evidence type="ECO:0000256" key="2">
    <source>
        <dbReference type="ARBA" id="ARBA00006523"/>
    </source>
</evidence>
<accession>N0E4L2</accession>
<dbReference type="eggNOG" id="COG2814">
    <property type="taxonomic scope" value="Bacteria"/>
</dbReference>
<feature type="transmembrane region" description="Helical" evidence="9">
    <location>
        <begin position="144"/>
        <end position="163"/>
    </location>
</feature>
<dbReference type="PANTHER" id="PTHR23535:SF2">
    <property type="entry name" value="SUGAR EFFLUX TRANSPORTER A-RELATED"/>
    <property type="match status" value="1"/>
</dbReference>